<proteinExistence type="predicted"/>
<sequence length="109" mass="11466">MGNGDTPTAGGGPVAGDGGSGETTPAFLVSEVGLGLNMQQQQQHQSLSSSYHFNKMTNFMPSSSGYYYHQPTINNQITSGFSLEPSSGSDSGGKCFSQRLSGKNLRGRR</sequence>
<protein>
    <submittedName>
        <fullName evidence="2">Uncharacterized protein</fullName>
    </submittedName>
</protein>
<dbReference type="AlphaFoldDB" id="A0AA38T999"/>
<reference evidence="2" key="1">
    <citation type="submission" date="2023-03" db="EMBL/GenBank/DDBJ databases">
        <title>Chromosome-scale reference genome and RAD-based genetic map of yellow starthistle (Centaurea solstitialis) reveal putative structural variation and QTLs associated with invader traits.</title>
        <authorList>
            <person name="Reatini B."/>
            <person name="Cang F.A."/>
            <person name="Jiang Q."/>
            <person name="Mckibben M.T.W."/>
            <person name="Barker M.S."/>
            <person name="Rieseberg L.H."/>
            <person name="Dlugosch K.M."/>
        </authorList>
    </citation>
    <scope>NUCLEOTIDE SEQUENCE</scope>
    <source>
        <strain evidence="2">CAN-66</strain>
        <tissue evidence="2">Leaf</tissue>
    </source>
</reference>
<feature type="region of interest" description="Disordered" evidence="1">
    <location>
        <begin position="1"/>
        <end position="26"/>
    </location>
</feature>
<keyword evidence="3" id="KW-1185">Reference proteome</keyword>
<feature type="region of interest" description="Disordered" evidence="1">
    <location>
        <begin position="82"/>
        <end position="109"/>
    </location>
</feature>
<name>A0AA38T999_9ASTR</name>
<gene>
    <name evidence="2" type="ORF">OSB04_022279</name>
</gene>
<organism evidence="2 3">
    <name type="scientific">Centaurea solstitialis</name>
    <name type="common">yellow star-thistle</name>
    <dbReference type="NCBI Taxonomy" id="347529"/>
    <lineage>
        <taxon>Eukaryota</taxon>
        <taxon>Viridiplantae</taxon>
        <taxon>Streptophyta</taxon>
        <taxon>Embryophyta</taxon>
        <taxon>Tracheophyta</taxon>
        <taxon>Spermatophyta</taxon>
        <taxon>Magnoliopsida</taxon>
        <taxon>eudicotyledons</taxon>
        <taxon>Gunneridae</taxon>
        <taxon>Pentapetalae</taxon>
        <taxon>asterids</taxon>
        <taxon>campanulids</taxon>
        <taxon>Asterales</taxon>
        <taxon>Asteraceae</taxon>
        <taxon>Carduoideae</taxon>
        <taxon>Cardueae</taxon>
        <taxon>Centaureinae</taxon>
        <taxon>Centaurea</taxon>
    </lineage>
</organism>
<evidence type="ECO:0000256" key="1">
    <source>
        <dbReference type="SAM" id="MobiDB-lite"/>
    </source>
</evidence>
<evidence type="ECO:0000313" key="3">
    <source>
        <dbReference type="Proteomes" id="UP001172457"/>
    </source>
</evidence>
<comment type="caution">
    <text evidence="2">The sequence shown here is derived from an EMBL/GenBank/DDBJ whole genome shotgun (WGS) entry which is preliminary data.</text>
</comment>
<accession>A0AA38T999</accession>
<evidence type="ECO:0000313" key="2">
    <source>
        <dbReference type="EMBL" id="KAJ9549736.1"/>
    </source>
</evidence>
<dbReference type="Proteomes" id="UP001172457">
    <property type="component" value="Chromosome 5"/>
</dbReference>
<feature type="compositionally biased region" description="Gly residues" evidence="1">
    <location>
        <begin position="1"/>
        <end position="21"/>
    </location>
</feature>
<dbReference type="EMBL" id="JARYMX010000005">
    <property type="protein sequence ID" value="KAJ9549736.1"/>
    <property type="molecule type" value="Genomic_DNA"/>
</dbReference>